<dbReference type="PANTHER" id="PTHR18964">
    <property type="entry name" value="ROK (REPRESSOR, ORF, KINASE) FAMILY"/>
    <property type="match status" value="1"/>
</dbReference>
<evidence type="ECO:0000313" key="2">
    <source>
        <dbReference type="EMBL" id="MBN9644003.1"/>
    </source>
</evidence>
<gene>
    <name evidence="2" type="ORF">JZY06_05135</name>
</gene>
<evidence type="ECO:0000256" key="1">
    <source>
        <dbReference type="ARBA" id="ARBA00006479"/>
    </source>
</evidence>
<dbReference type="InterPro" id="IPR036390">
    <property type="entry name" value="WH_DNA-bd_sf"/>
</dbReference>
<dbReference type="RefSeq" id="WP_207118838.1">
    <property type="nucleotide sequence ID" value="NZ_JAFLEQ010000008.1"/>
</dbReference>
<comment type="similarity">
    <text evidence="1">Belongs to the ROK (NagC/XylR) family.</text>
</comment>
<keyword evidence="3" id="KW-1185">Reference proteome</keyword>
<organism evidence="2 3">
    <name type="scientific">Corynebacterium mendelii</name>
    <dbReference type="NCBI Taxonomy" id="2765362"/>
    <lineage>
        <taxon>Bacteria</taxon>
        <taxon>Bacillati</taxon>
        <taxon>Actinomycetota</taxon>
        <taxon>Actinomycetes</taxon>
        <taxon>Mycobacteriales</taxon>
        <taxon>Corynebacteriaceae</taxon>
        <taxon>Corynebacterium</taxon>
    </lineage>
</organism>
<dbReference type="InterPro" id="IPR000600">
    <property type="entry name" value="ROK"/>
</dbReference>
<accession>A0A939IXF4</accession>
<evidence type="ECO:0000313" key="3">
    <source>
        <dbReference type="Proteomes" id="UP000664332"/>
    </source>
</evidence>
<dbReference type="SUPFAM" id="SSF53067">
    <property type="entry name" value="Actin-like ATPase domain"/>
    <property type="match status" value="1"/>
</dbReference>
<reference evidence="2" key="1">
    <citation type="submission" date="2021-03" db="EMBL/GenBank/DDBJ databases">
        <authorList>
            <person name="Sun Q."/>
        </authorList>
    </citation>
    <scope>NUCLEOTIDE SEQUENCE</scope>
    <source>
        <strain evidence="2">CCM 8862</strain>
    </source>
</reference>
<dbReference type="SUPFAM" id="SSF46785">
    <property type="entry name" value="Winged helix' DNA-binding domain"/>
    <property type="match status" value="1"/>
</dbReference>
<proteinExistence type="inferred from homology"/>
<dbReference type="CDD" id="cd23763">
    <property type="entry name" value="ASKHA_ATPase_ROK"/>
    <property type="match status" value="1"/>
</dbReference>
<dbReference type="Gene3D" id="1.10.10.10">
    <property type="entry name" value="Winged helix-like DNA-binding domain superfamily/Winged helix DNA-binding domain"/>
    <property type="match status" value="1"/>
</dbReference>
<dbReference type="InterPro" id="IPR043129">
    <property type="entry name" value="ATPase_NBD"/>
</dbReference>
<dbReference type="Proteomes" id="UP000664332">
    <property type="component" value="Unassembled WGS sequence"/>
</dbReference>
<dbReference type="InterPro" id="IPR036388">
    <property type="entry name" value="WH-like_DNA-bd_sf"/>
</dbReference>
<dbReference type="Pfam" id="PF00480">
    <property type="entry name" value="ROK"/>
    <property type="match status" value="1"/>
</dbReference>
<name>A0A939IXF4_9CORY</name>
<dbReference type="Gene3D" id="3.30.420.40">
    <property type="match status" value="3"/>
</dbReference>
<dbReference type="EMBL" id="JAFLEQ010000008">
    <property type="protein sequence ID" value="MBN9644003.1"/>
    <property type="molecule type" value="Genomic_DNA"/>
</dbReference>
<comment type="caution">
    <text evidence="2">The sequence shown here is derived from an EMBL/GenBank/DDBJ whole genome shotgun (WGS) entry which is preliminary data.</text>
</comment>
<sequence length="379" mass="40963">MNPPKQDKRHSQQRILDVRRANEQRALNCLFKATHGLTLAELATQTGLSRPTLTKIFRHFEKEQLVVPEKASTDQVFGGRPAMRYSLSPHHHVSVVIRGFHGALEGLLVDSAGQVRQTITTDLPDASRAATEFHRMAERLRREAGDTPIQQALVIVMGIVRDNRVIRSFVFPSLTEPGFVDGLNDVLQCPIEIVNDAKMAALAANSELTEQLGESPAVLIGLHVSEAFGFGLVLGGQIFEGGHNAAGEIGSDRSSPLLEAEQAIGRVAAEHAMTIREVYEAADDGPEAVRTAVESFCRMAVKAILPAVLALDPNYIFITGALTRAGSMVHDIFTEQLTSACTFPPTVKLSPGEESYVLKGALERVRSLDAALACTASGK</sequence>
<protein>
    <submittedName>
        <fullName evidence="2">ROK family protein</fullName>
    </submittedName>
</protein>
<dbReference type="PANTHER" id="PTHR18964:SF149">
    <property type="entry name" value="BIFUNCTIONAL UDP-N-ACETYLGLUCOSAMINE 2-EPIMERASE_N-ACETYLMANNOSAMINE KINASE"/>
    <property type="match status" value="1"/>
</dbReference>
<dbReference type="AlphaFoldDB" id="A0A939IXF4"/>